<dbReference type="PANTHER" id="PTHR43818:SF10">
    <property type="entry name" value="NADH-DEPENDENT DEHYDROGENASE-RELATED"/>
    <property type="match status" value="1"/>
</dbReference>
<dbReference type="Gene3D" id="3.30.360.10">
    <property type="entry name" value="Dihydrodipicolinate Reductase, domain 2"/>
    <property type="match status" value="1"/>
</dbReference>
<keyword evidence="3" id="KW-0378">Hydrolase</keyword>
<dbReference type="InterPro" id="IPR043906">
    <property type="entry name" value="Gfo/Idh/MocA_OxRdtase_bact_C"/>
</dbReference>
<dbReference type="InterPro" id="IPR050463">
    <property type="entry name" value="Gfo/Idh/MocA_oxidrdct_glycsds"/>
</dbReference>
<dbReference type="SUPFAM" id="SSF55347">
    <property type="entry name" value="Glyceraldehyde-3-phosphate dehydrogenase-like, C-terminal domain"/>
    <property type="match status" value="1"/>
</dbReference>
<accession>A0A5C1ABT7</accession>
<dbReference type="Proteomes" id="UP000324974">
    <property type="component" value="Chromosome"/>
</dbReference>
<dbReference type="RefSeq" id="WP_149109498.1">
    <property type="nucleotide sequence ID" value="NZ_CP042425.1"/>
</dbReference>
<dbReference type="PROSITE" id="PS51318">
    <property type="entry name" value="TAT"/>
    <property type="match status" value="1"/>
</dbReference>
<dbReference type="InterPro" id="IPR000683">
    <property type="entry name" value="Gfo/Idh/MocA-like_OxRdtase_N"/>
</dbReference>
<dbReference type="GO" id="GO:0016787">
    <property type="term" value="F:hydrolase activity"/>
    <property type="evidence" value="ECO:0007669"/>
    <property type="project" value="UniProtKB-KW"/>
</dbReference>
<dbReference type="KEGG" id="lrs:PX52LOC_01505"/>
<organism evidence="3 4">
    <name type="scientific">Limnoglobus roseus</name>
    <dbReference type="NCBI Taxonomy" id="2598579"/>
    <lineage>
        <taxon>Bacteria</taxon>
        <taxon>Pseudomonadati</taxon>
        <taxon>Planctomycetota</taxon>
        <taxon>Planctomycetia</taxon>
        <taxon>Gemmatales</taxon>
        <taxon>Gemmataceae</taxon>
        <taxon>Limnoglobus</taxon>
    </lineage>
</organism>
<dbReference type="InterPro" id="IPR036291">
    <property type="entry name" value="NAD(P)-bd_dom_sf"/>
</dbReference>
<dbReference type="Pfam" id="PF01408">
    <property type="entry name" value="GFO_IDH_MocA"/>
    <property type="match status" value="1"/>
</dbReference>
<dbReference type="Pfam" id="PF19051">
    <property type="entry name" value="GFO_IDH_MocA_C2"/>
    <property type="match status" value="1"/>
</dbReference>
<proteinExistence type="predicted"/>
<dbReference type="GO" id="GO:0000166">
    <property type="term" value="F:nucleotide binding"/>
    <property type="evidence" value="ECO:0007669"/>
    <property type="project" value="InterPro"/>
</dbReference>
<dbReference type="OrthoDB" id="255433at2"/>
<dbReference type="SUPFAM" id="SSF51735">
    <property type="entry name" value="NAD(P)-binding Rossmann-fold domains"/>
    <property type="match status" value="1"/>
</dbReference>
<dbReference type="PANTHER" id="PTHR43818">
    <property type="entry name" value="BCDNA.GH03377"/>
    <property type="match status" value="1"/>
</dbReference>
<dbReference type="Gene3D" id="3.40.50.720">
    <property type="entry name" value="NAD(P)-binding Rossmann-like Domain"/>
    <property type="match status" value="1"/>
</dbReference>
<dbReference type="InterPro" id="IPR006311">
    <property type="entry name" value="TAT_signal"/>
</dbReference>
<evidence type="ECO:0000313" key="4">
    <source>
        <dbReference type="Proteomes" id="UP000324974"/>
    </source>
</evidence>
<gene>
    <name evidence="3" type="ORF">PX52LOC_01505</name>
</gene>
<evidence type="ECO:0000259" key="2">
    <source>
        <dbReference type="Pfam" id="PF19051"/>
    </source>
</evidence>
<reference evidence="4" key="1">
    <citation type="submission" date="2019-08" db="EMBL/GenBank/DDBJ databases">
        <title>Limnoglobus roseus gen. nov., sp. nov., a novel freshwater planctomycete with a giant genome from the family Gemmataceae.</title>
        <authorList>
            <person name="Kulichevskaya I.S."/>
            <person name="Naumoff D.G."/>
            <person name="Miroshnikov K."/>
            <person name="Ivanova A."/>
            <person name="Philippov D.A."/>
            <person name="Hakobyan A."/>
            <person name="Rijpstra I.C."/>
            <person name="Sinninghe Damste J.S."/>
            <person name="Liesack W."/>
            <person name="Dedysh S.N."/>
        </authorList>
    </citation>
    <scope>NUCLEOTIDE SEQUENCE [LARGE SCALE GENOMIC DNA]</scope>
    <source>
        <strain evidence="4">PX52</strain>
    </source>
</reference>
<evidence type="ECO:0000313" key="3">
    <source>
        <dbReference type="EMBL" id="QEL14614.1"/>
    </source>
</evidence>
<protein>
    <submittedName>
        <fullName evidence="3">Putative Rossmann-fold-type glycoside hydrolase</fullName>
    </submittedName>
</protein>
<dbReference type="AlphaFoldDB" id="A0A5C1ABT7"/>
<feature type="domain" description="Gfo/Idh/MocA-like oxidoreductase bacterial type C-terminal" evidence="2">
    <location>
        <begin position="172"/>
        <end position="267"/>
    </location>
</feature>
<dbReference type="EMBL" id="CP042425">
    <property type="protein sequence ID" value="QEL14614.1"/>
    <property type="molecule type" value="Genomic_DNA"/>
</dbReference>
<keyword evidence="4" id="KW-1185">Reference proteome</keyword>
<sequence>MARRLHRRQLLQLGTAGTLGYLFTGPAFSVPRAFGANDKVRIAGIGVGGKGSSDIDQASQFMEVVALCDIDDNRCGDKGKKFPQAKKFFDYRRLFDEMAKEFDACTVSTADHSHALASVMAMRAGKHVYTQKPLTHTPFEARVMRETAAKQKVCTQMGNQGSALNGLRRAVELIHSGVLGQVTEAHVWTNRPAHYWKQSPDIVARPKEATAVPSYVHWDEWIGPAPMRPYALSEIQKGRPVYHPHDWRGWWDFGTGAMGDMACHTANMAFRALNLKTPTTVWAESAVLNSETYPAWAHMVFSFSSRGHQGPCTLHWYEGSKDGKKVLPPQELFEKVLKPGEKIVDSGSMLVGEKGILFSPSDYAAEFRLTPEKDFAGIQLKHPEKHAMGTDKDNDLFQKQEWFEAIKAGKPELAASNFDFAGQLTETMLLGNIAVRAGHGEKLQWNAEKMEFTNSPAATKFVTKEYRKGWDWLKG</sequence>
<feature type="domain" description="Gfo/Idh/MocA-like oxidoreductase N-terminal" evidence="1">
    <location>
        <begin position="41"/>
        <end position="158"/>
    </location>
</feature>
<evidence type="ECO:0000259" key="1">
    <source>
        <dbReference type="Pfam" id="PF01408"/>
    </source>
</evidence>
<name>A0A5C1ABT7_9BACT</name>